<dbReference type="InterPro" id="IPR000792">
    <property type="entry name" value="Tscrpt_reg_LuxR_C"/>
</dbReference>
<dbReference type="SUPFAM" id="SSF46894">
    <property type="entry name" value="C-terminal effector domain of the bipartite response regulators"/>
    <property type="match status" value="1"/>
</dbReference>
<dbReference type="InterPro" id="IPR027417">
    <property type="entry name" value="P-loop_NTPase"/>
</dbReference>
<evidence type="ECO:0000313" key="6">
    <source>
        <dbReference type="Proteomes" id="UP000678154"/>
    </source>
</evidence>
<dbReference type="PROSITE" id="PS00622">
    <property type="entry name" value="HTH_LUXR_1"/>
    <property type="match status" value="1"/>
</dbReference>
<name>A0ABX8DWE2_9PSED</name>
<dbReference type="PROSITE" id="PS50043">
    <property type="entry name" value="HTH_LUXR_2"/>
    <property type="match status" value="1"/>
</dbReference>
<dbReference type="InterPro" id="IPR011990">
    <property type="entry name" value="TPR-like_helical_dom_sf"/>
</dbReference>
<accession>A0ABX8DWE2</accession>
<dbReference type="GeneID" id="87479413"/>
<dbReference type="PANTHER" id="PTHR44688">
    <property type="entry name" value="DNA-BINDING TRANSCRIPTIONAL ACTIVATOR DEVR_DOSR"/>
    <property type="match status" value="1"/>
</dbReference>
<dbReference type="CDD" id="cd06170">
    <property type="entry name" value="LuxR_C_like"/>
    <property type="match status" value="1"/>
</dbReference>
<keyword evidence="1" id="KW-0805">Transcription regulation</keyword>
<reference evidence="5 6" key="1">
    <citation type="journal article" date="2016" name="J. Hazard. Mater.">
        <title>A newly isolated Pseudomonas putida S-1 strain for batch-mode-propanethiol degradation and continuous treatment of propanethiol-containing waste gas.</title>
        <authorList>
            <person name="Chen D.Z."/>
            <person name="Sun Y.M."/>
            <person name="Han L.M."/>
            <person name="Chen J."/>
            <person name="Ye J.X."/>
            <person name="Chen J.M."/>
        </authorList>
    </citation>
    <scope>NUCLEOTIDE SEQUENCE [LARGE SCALE GENOMIC DNA]</scope>
    <source>
        <strain evidence="5 6">S-1</strain>
    </source>
</reference>
<keyword evidence="3" id="KW-0804">Transcription</keyword>
<evidence type="ECO:0000256" key="1">
    <source>
        <dbReference type="ARBA" id="ARBA00023015"/>
    </source>
</evidence>
<dbReference type="InterPro" id="IPR059106">
    <property type="entry name" value="WHD_MalT"/>
</dbReference>
<dbReference type="SMART" id="SM00421">
    <property type="entry name" value="HTH_LUXR"/>
    <property type="match status" value="1"/>
</dbReference>
<keyword evidence="2" id="KW-0238">DNA-binding</keyword>
<dbReference type="Gene3D" id="1.25.40.10">
    <property type="entry name" value="Tetratricopeptide repeat domain"/>
    <property type="match status" value="1"/>
</dbReference>
<dbReference type="Gene3D" id="1.10.10.10">
    <property type="entry name" value="Winged helix-like DNA-binding domain superfamily/Winged helix DNA-binding domain"/>
    <property type="match status" value="1"/>
</dbReference>
<feature type="domain" description="HTH luxR-type" evidence="4">
    <location>
        <begin position="839"/>
        <end position="904"/>
    </location>
</feature>
<evidence type="ECO:0000259" key="4">
    <source>
        <dbReference type="PROSITE" id="PS50043"/>
    </source>
</evidence>
<dbReference type="Pfam" id="PF25873">
    <property type="entry name" value="WHD_MalT"/>
    <property type="match status" value="1"/>
</dbReference>
<protein>
    <submittedName>
        <fullName evidence="5">Helix-turn-helix transcriptional regulator</fullName>
    </submittedName>
</protein>
<dbReference type="InterPro" id="IPR036388">
    <property type="entry name" value="WH-like_DNA-bd_sf"/>
</dbReference>
<dbReference type="SUPFAM" id="SSF48452">
    <property type="entry name" value="TPR-like"/>
    <property type="match status" value="1"/>
</dbReference>
<dbReference type="Gene3D" id="3.40.50.300">
    <property type="entry name" value="P-loop containing nucleotide triphosphate hydrolases"/>
    <property type="match status" value="1"/>
</dbReference>
<dbReference type="Proteomes" id="UP000678154">
    <property type="component" value="Chromosome"/>
</dbReference>
<dbReference type="EMBL" id="CP074676">
    <property type="protein sequence ID" value="QVL19779.1"/>
    <property type="molecule type" value="Genomic_DNA"/>
</dbReference>
<dbReference type="PRINTS" id="PR00038">
    <property type="entry name" value="HTHLUXR"/>
</dbReference>
<gene>
    <name evidence="5" type="ORF">KH389_04125</name>
</gene>
<evidence type="ECO:0000256" key="2">
    <source>
        <dbReference type="ARBA" id="ARBA00023125"/>
    </source>
</evidence>
<evidence type="ECO:0000256" key="3">
    <source>
        <dbReference type="ARBA" id="ARBA00023163"/>
    </source>
</evidence>
<evidence type="ECO:0000313" key="5">
    <source>
        <dbReference type="EMBL" id="QVL19779.1"/>
    </source>
</evidence>
<dbReference type="Pfam" id="PF00196">
    <property type="entry name" value="GerE"/>
    <property type="match status" value="1"/>
</dbReference>
<sequence length="906" mass="100713">MTDLSRMQGFASQAISAVEGRFYRPPLPEGHVPRPRLCQRLHAGLSGRLLLVSAPAGFGKSSLAVEFCQSLPASWGSLWLGLSQRDSDPGRFLERLLEGLQQFCPDLGNQALGLLKMRQRHQPFAFEEWLDSLLDELALHLHPQNPLLLVLDDYHLAQGPVLDRCLQFFLNHLPPGLVLLVTSRQRPDWHLARLRLSQQLLELTEQDLRLSPEESLAVLDQHPTTLRGQALDNLIQRSDGWVAGLRFWLLAASEAGVDTALPHALHGGEGLIRDYLLEEVIDCLPPEVQAFLYDTACQERFCADLCDALRESHDSAQILRYLKAHQVFLVPLDEQGQWLRYHHLFSDLLRTRQASQPLASLHLRACRWFHAQGLLDEAVEQALRAGHLDVAANLVQNLSEEQLLAEQNVGMLLRWKMDLPDSLLISTPRLIVLYSWALGLACQLDAAEELVSHLSRFLPAPSATAQKSMLAQWLALSGIIARGRGDRLKTRSYCQQALRSLPTKRYGQRLMCLSTLSNLAIAEGDFWHARGWNREALELARRVGNPLFEALAHYDRARVLHARGEVLRSMEEVRHGLQRLQGLSAQRLYAARARLALYEGYLLVAGLQPQEGRARLRAGLVEARACRDISVLIGHCVLATLDGREGRFTEAFCELAEAERLMHIWDVPPVFYLAMITLVKCELWLAQGRMDLAESWLLRLGQTYGGERAAVAPEFHPLLPLHIELQQALLEQAQGRTAQAAQRLQALTEHGRSNGGQLLGTTAVCQHIGLLLASGAAEAAVVLLPQALEAAQGGVLQPFQRLLEDHPEWMREQLLAQPAGPVQARLLSLLPVVDTPPAPGAGTEALSAREMSVLKLIALGCSNQQISEQLFISLHTVKTHASHINSKLGVERRTQAVARAKALGLL</sequence>
<keyword evidence="6" id="KW-1185">Reference proteome</keyword>
<dbReference type="Pfam" id="PF13191">
    <property type="entry name" value="AAA_16"/>
    <property type="match status" value="1"/>
</dbReference>
<dbReference type="RefSeq" id="WP_213606922.1">
    <property type="nucleotide sequence ID" value="NZ_CP074676.1"/>
</dbReference>
<dbReference type="PANTHER" id="PTHR44688:SF16">
    <property type="entry name" value="DNA-BINDING TRANSCRIPTIONAL ACTIVATOR DEVR_DOSR"/>
    <property type="match status" value="1"/>
</dbReference>
<dbReference type="SUPFAM" id="SSF52540">
    <property type="entry name" value="P-loop containing nucleoside triphosphate hydrolases"/>
    <property type="match status" value="1"/>
</dbReference>
<dbReference type="InterPro" id="IPR041664">
    <property type="entry name" value="AAA_16"/>
</dbReference>
<proteinExistence type="predicted"/>
<dbReference type="SMART" id="SM00382">
    <property type="entry name" value="AAA"/>
    <property type="match status" value="1"/>
</dbReference>
<dbReference type="InterPro" id="IPR016032">
    <property type="entry name" value="Sig_transdc_resp-reg_C-effctor"/>
</dbReference>
<organism evidence="5 6">
    <name type="scientific">Pseudomonas qingdaonensis</name>
    <dbReference type="NCBI Taxonomy" id="2056231"/>
    <lineage>
        <taxon>Bacteria</taxon>
        <taxon>Pseudomonadati</taxon>
        <taxon>Pseudomonadota</taxon>
        <taxon>Gammaproteobacteria</taxon>
        <taxon>Pseudomonadales</taxon>
        <taxon>Pseudomonadaceae</taxon>
        <taxon>Pseudomonas</taxon>
    </lineage>
</organism>
<dbReference type="InterPro" id="IPR003593">
    <property type="entry name" value="AAA+_ATPase"/>
</dbReference>